<dbReference type="AlphaFoldDB" id="A0A077ATQ1"/>
<name>A0A077ATQ1_9PROT</name>
<protein>
    <recommendedName>
        <fullName evidence="3">Type VI secretion protein</fullName>
    </recommendedName>
</protein>
<dbReference type="STRING" id="91604.ID47_01990"/>
<sequence length="151" mass="16622">MKKIALAVGVFCSGLMGHAIDSYVAKVWLQEVQFNVAKDMNNNAPVSLKIVIVYDNDLYKKIGKLTAAQFFEQEASLASDNAGKFEVFNAEIVPGQKNDPLPIEPKDTTGVGIWVFGRYATPGPHRQSIGTDRIVQLNLLKKDFKVATIKP</sequence>
<dbReference type="RefSeq" id="WP_038463175.1">
    <property type="nucleotide sequence ID" value="NZ_CP008941.1"/>
</dbReference>
<dbReference type="EMBL" id="CP008941">
    <property type="protein sequence ID" value="AIK95766.1"/>
    <property type="molecule type" value="Genomic_DNA"/>
</dbReference>
<evidence type="ECO:0008006" key="3">
    <source>
        <dbReference type="Google" id="ProtNLM"/>
    </source>
</evidence>
<dbReference type="KEGG" id="paca:ID47_01990"/>
<keyword evidence="2" id="KW-1185">Reference proteome</keyword>
<dbReference type="eggNOG" id="ENOG5032ZWP">
    <property type="taxonomic scope" value="Bacteria"/>
</dbReference>
<proteinExistence type="predicted"/>
<evidence type="ECO:0000313" key="1">
    <source>
        <dbReference type="EMBL" id="AIK95766.1"/>
    </source>
</evidence>
<organism evidence="1 2">
    <name type="scientific">Candidatus Odyssella acanthamoebae</name>
    <dbReference type="NCBI Taxonomy" id="91604"/>
    <lineage>
        <taxon>Bacteria</taxon>
        <taxon>Pseudomonadati</taxon>
        <taxon>Pseudomonadota</taxon>
        <taxon>Alphaproteobacteria</taxon>
        <taxon>Holosporales</taxon>
        <taxon>Candidatus Paracaedibacteraceae</taxon>
        <taxon>Candidatus Odyssella</taxon>
    </lineage>
</organism>
<dbReference type="OrthoDB" id="8588447at2"/>
<gene>
    <name evidence="1" type="ORF">ID47_01990</name>
</gene>
<dbReference type="HOGENOM" id="CLU_1728013_0_0_5"/>
<evidence type="ECO:0000313" key="2">
    <source>
        <dbReference type="Proteomes" id="UP000028926"/>
    </source>
</evidence>
<dbReference type="Proteomes" id="UP000028926">
    <property type="component" value="Chromosome"/>
</dbReference>
<accession>A0A077ATQ1</accession>
<reference evidence="1 2" key="1">
    <citation type="submission" date="2014-07" db="EMBL/GenBank/DDBJ databases">
        <title>Comparative genomic insights into amoeba endosymbionts belonging to the families of Holosporaceae and Candidatus Midichloriaceae within Rickettsiales.</title>
        <authorList>
            <person name="Wang Z."/>
            <person name="Wu M."/>
        </authorList>
    </citation>
    <scope>NUCLEOTIDE SEQUENCE [LARGE SCALE GENOMIC DNA]</scope>
    <source>
        <strain evidence="1">PRA3</strain>
    </source>
</reference>